<feature type="region of interest" description="Disordered" evidence="1">
    <location>
        <begin position="111"/>
        <end position="138"/>
    </location>
</feature>
<name>L9KHF0_TUPCH</name>
<reference evidence="3" key="1">
    <citation type="submission" date="2012-07" db="EMBL/GenBank/DDBJ databases">
        <title>Genome of the Chinese tree shrew, a rising model animal genetically related to primates.</title>
        <authorList>
            <person name="Zhang G."/>
            <person name="Fan Y."/>
            <person name="Yao Y."/>
            <person name="Huang Z."/>
        </authorList>
    </citation>
    <scope>NUCLEOTIDE SEQUENCE [LARGE SCALE GENOMIC DNA]</scope>
</reference>
<evidence type="ECO:0000256" key="1">
    <source>
        <dbReference type="SAM" id="MobiDB-lite"/>
    </source>
</evidence>
<dbReference type="Proteomes" id="UP000011518">
    <property type="component" value="Unassembled WGS sequence"/>
</dbReference>
<keyword evidence="3" id="KW-1185">Reference proteome</keyword>
<evidence type="ECO:0000313" key="2">
    <source>
        <dbReference type="EMBL" id="ELW62345.1"/>
    </source>
</evidence>
<reference evidence="3" key="2">
    <citation type="journal article" date="2013" name="Nat. Commun.">
        <title>Genome of the Chinese tree shrew.</title>
        <authorList>
            <person name="Fan Y."/>
            <person name="Huang Z.Y."/>
            <person name="Cao C.C."/>
            <person name="Chen C.S."/>
            <person name="Chen Y.X."/>
            <person name="Fan D.D."/>
            <person name="He J."/>
            <person name="Hou H.L."/>
            <person name="Hu L."/>
            <person name="Hu X.T."/>
            <person name="Jiang X.T."/>
            <person name="Lai R."/>
            <person name="Lang Y.S."/>
            <person name="Liang B."/>
            <person name="Liao S.G."/>
            <person name="Mu D."/>
            <person name="Ma Y.Y."/>
            <person name="Niu Y.Y."/>
            <person name="Sun X.Q."/>
            <person name="Xia J.Q."/>
            <person name="Xiao J."/>
            <person name="Xiong Z.Q."/>
            <person name="Xu L."/>
            <person name="Yang L."/>
            <person name="Zhang Y."/>
            <person name="Zhao W."/>
            <person name="Zhao X.D."/>
            <person name="Zheng Y.T."/>
            <person name="Zhou J.M."/>
            <person name="Zhu Y.B."/>
            <person name="Zhang G.J."/>
            <person name="Wang J."/>
            <person name="Yao Y.G."/>
        </authorList>
    </citation>
    <scope>NUCLEOTIDE SEQUENCE [LARGE SCALE GENOMIC DNA]</scope>
</reference>
<proteinExistence type="predicted"/>
<accession>L9KHF0</accession>
<dbReference type="EMBL" id="KB320826">
    <property type="protein sequence ID" value="ELW62345.1"/>
    <property type="molecule type" value="Genomic_DNA"/>
</dbReference>
<evidence type="ECO:0000313" key="3">
    <source>
        <dbReference type="Proteomes" id="UP000011518"/>
    </source>
</evidence>
<sequence length="177" mass="18932">MSGLTSRESEVPSTSCTRGALAVMDCPPSPGSLALTSSLSWAPAAQRPGSREPLASAGSWQLGLQVQLEHHWRTGGKGLRGHEYVFTGGCSCLDTVLSVLKALLTTTLSLAPPPHTPDTNIRHQHPTPDTTTPHLTLPPRVRYQHPTRLTPPPCVQHQHPTPDTFESGVVGGMCVRL</sequence>
<dbReference type="AlphaFoldDB" id="L9KHF0"/>
<gene>
    <name evidence="2" type="ORF">TREES_T100021466</name>
</gene>
<dbReference type="InParanoid" id="L9KHF0"/>
<feature type="compositionally biased region" description="Low complexity" evidence="1">
    <location>
        <begin position="127"/>
        <end position="138"/>
    </location>
</feature>
<organism evidence="2 3">
    <name type="scientific">Tupaia chinensis</name>
    <name type="common">Chinese tree shrew</name>
    <name type="synonym">Tupaia belangeri chinensis</name>
    <dbReference type="NCBI Taxonomy" id="246437"/>
    <lineage>
        <taxon>Eukaryota</taxon>
        <taxon>Metazoa</taxon>
        <taxon>Chordata</taxon>
        <taxon>Craniata</taxon>
        <taxon>Vertebrata</taxon>
        <taxon>Euteleostomi</taxon>
        <taxon>Mammalia</taxon>
        <taxon>Eutheria</taxon>
        <taxon>Euarchontoglires</taxon>
        <taxon>Scandentia</taxon>
        <taxon>Tupaiidae</taxon>
        <taxon>Tupaia</taxon>
    </lineage>
</organism>
<protein>
    <submittedName>
        <fullName evidence="2">Uncharacterized protein</fullName>
    </submittedName>
</protein>